<evidence type="ECO:0000256" key="3">
    <source>
        <dbReference type="ARBA" id="ARBA00022801"/>
    </source>
</evidence>
<dbReference type="RefSeq" id="WP_116976758.1">
    <property type="nucleotide sequence ID" value="NZ_QPMM01000008.1"/>
</dbReference>
<dbReference type="PANTHER" id="PTHR30417">
    <property type="entry name" value="N-ACETYLMURAMOYL-L-ALANINE AMIDASE AMID"/>
    <property type="match status" value="1"/>
</dbReference>
<dbReference type="GO" id="GO:0009254">
    <property type="term" value="P:peptidoglycan turnover"/>
    <property type="evidence" value="ECO:0007669"/>
    <property type="project" value="TreeGrafter"/>
</dbReference>
<dbReference type="Pfam" id="PF01510">
    <property type="entry name" value="Amidase_2"/>
    <property type="match status" value="1"/>
</dbReference>
<dbReference type="CDD" id="cd06583">
    <property type="entry name" value="PGRP"/>
    <property type="match status" value="1"/>
</dbReference>
<dbReference type="SMART" id="SM00644">
    <property type="entry name" value="Ami_2"/>
    <property type="match status" value="1"/>
</dbReference>
<dbReference type="PANTHER" id="PTHR30417:SF1">
    <property type="entry name" value="N-ACETYLMURAMOYL-L-ALANINE AMIDASE AMID"/>
    <property type="match status" value="1"/>
</dbReference>
<dbReference type="EMBL" id="QPMM01000008">
    <property type="protein sequence ID" value="RFS21347.1"/>
    <property type="molecule type" value="Genomic_DNA"/>
</dbReference>
<dbReference type="OrthoDB" id="9794842at2"/>
<evidence type="ECO:0000256" key="1">
    <source>
        <dbReference type="ARBA" id="ARBA00001561"/>
    </source>
</evidence>
<dbReference type="GO" id="GO:0019867">
    <property type="term" value="C:outer membrane"/>
    <property type="evidence" value="ECO:0007669"/>
    <property type="project" value="TreeGrafter"/>
</dbReference>
<gene>
    <name evidence="6" type="ORF">DVR12_15715</name>
</gene>
<dbReference type="GO" id="GO:0009253">
    <property type="term" value="P:peptidoglycan catabolic process"/>
    <property type="evidence" value="ECO:0007669"/>
    <property type="project" value="InterPro"/>
</dbReference>
<protein>
    <recommendedName>
        <fullName evidence="2">N-acetylmuramoyl-L-alanine amidase</fullName>
        <ecNumber evidence="2">3.5.1.28</ecNumber>
    </recommendedName>
</protein>
<evidence type="ECO:0000256" key="4">
    <source>
        <dbReference type="ARBA" id="ARBA00023316"/>
    </source>
</evidence>
<dbReference type="Gene3D" id="3.40.80.10">
    <property type="entry name" value="Peptidoglycan recognition protein-like"/>
    <property type="match status" value="1"/>
</dbReference>
<dbReference type="SUPFAM" id="SSF55846">
    <property type="entry name" value="N-acetylmuramoyl-L-alanine amidase-like"/>
    <property type="match status" value="1"/>
</dbReference>
<accession>A0A3E1Y879</accession>
<dbReference type="GO" id="GO:0071555">
    <property type="term" value="P:cell wall organization"/>
    <property type="evidence" value="ECO:0007669"/>
    <property type="project" value="UniProtKB-KW"/>
</dbReference>
<feature type="domain" description="N-acetylmuramoyl-L-alanine amidase" evidence="5">
    <location>
        <begin position="62"/>
        <end position="193"/>
    </location>
</feature>
<sequence length="274" mass="30572">MKHSIIRISLLIIIIGFAYCARNPYAATNKEYRREAKKFAKQLRQQPETIAGADGAPVEPWVGTINFNLRKPAYVIIHHTAQNSCAQTLKTFTLQRTQVSAHYVICRNGTIHHMLNDYLRAWHGGIARWGNLTDINSTSIGIELDNNGAEPFDSAQINSLMVLLGRLKSQYAIPTANFIGHGDIAPGRKVDPSAYFPWQQLADKGFGLWYKDTTGIVVPSNFETITALRIIGYDVKDTAAAIKAFKRHFMSADTTVGFTEGGQKILYSIEQQSR</sequence>
<dbReference type="Proteomes" id="UP000260644">
    <property type="component" value="Unassembled WGS sequence"/>
</dbReference>
<reference evidence="6 7" key="1">
    <citation type="submission" date="2018-07" db="EMBL/GenBank/DDBJ databases">
        <title>Chitinophaga K2CV101002-2 sp. nov., isolated from a monsoon evergreen broad-leaved forest soil.</title>
        <authorList>
            <person name="Lv Y."/>
        </authorList>
    </citation>
    <scope>NUCLEOTIDE SEQUENCE [LARGE SCALE GENOMIC DNA]</scope>
    <source>
        <strain evidence="6 7">GDMCC 1.1288</strain>
    </source>
</reference>
<dbReference type="GO" id="GO:0008745">
    <property type="term" value="F:N-acetylmuramoyl-L-alanine amidase activity"/>
    <property type="evidence" value="ECO:0007669"/>
    <property type="project" value="UniProtKB-EC"/>
</dbReference>
<keyword evidence="3" id="KW-0378">Hydrolase</keyword>
<evidence type="ECO:0000256" key="2">
    <source>
        <dbReference type="ARBA" id="ARBA00011901"/>
    </source>
</evidence>
<comment type="catalytic activity">
    <reaction evidence="1">
        <text>Hydrolyzes the link between N-acetylmuramoyl residues and L-amino acid residues in certain cell-wall glycopeptides.</text>
        <dbReference type="EC" id="3.5.1.28"/>
    </reaction>
</comment>
<comment type="caution">
    <text evidence="6">The sequence shown here is derived from an EMBL/GenBank/DDBJ whole genome shotgun (WGS) entry which is preliminary data.</text>
</comment>
<dbReference type="InterPro" id="IPR002502">
    <property type="entry name" value="Amidase_domain"/>
</dbReference>
<proteinExistence type="predicted"/>
<evidence type="ECO:0000259" key="5">
    <source>
        <dbReference type="SMART" id="SM00644"/>
    </source>
</evidence>
<dbReference type="AlphaFoldDB" id="A0A3E1Y879"/>
<evidence type="ECO:0000313" key="7">
    <source>
        <dbReference type="Proteomes" id="UP000260644"/>
    </source>
</evidence>
<keyword evidence="4" id="KW-0961">Cell wall biogenesis/degradation</keyword>
<dbReference type="InterPro" id="IPR036505">
    <property type="entry name" value="Amidase/PGRP_sf"/>
</dbReference>
<name>A0A3E1Y879_9BACT</name>
<dbReference type="EC" id="3.5.1.28" evidence="2"/>
<keyword evidence="7" id="KW-1185">Reference proteome</keyword>
<organism evidence="6 7">
    <name type="scientific">Chitinophaga silvatica</name>
    <dbReference type="NCBI Taxonomy" id="2282649"/>
    <lineage>
        <taxon>Bacteria</taxon>
        <taxon>Pseudomonadati</taxon>
        <taxon>Bacteroidota</taxon>
        <taxon>Chitinophagia</taxon>
        <taxon>Chitinophagales</taxon>
        <taxon>Chitinophagaceae</taxon>
        <taxon>Chitinophaga</taxon>
    </lineage>
</organism>
<evidence type="ECO:0000313" key="6">
    <source>
        <dbReference type="EMBL" id="RFS21347.1"/>
    </source>
</evidence>
<dbReference type="InterPro" id="IPR051206">
    <property type="entry name" value="NAMLAA_amidase_2"/>
</dbReference>